<gene>
    <name evidence="2" type="ORF">V2E39_17205</name>
</gene>
<protein>
    <submittedName>
        <fullName evidence="2">Cas9 inhibitor AcrIIA9 family protein</fullName>
    </submittedName>
</protein>
<dbReference type="EMBL" id="JAZGJU010000040">
    <property type="protein sequence ID" value="MEE6129142.1"/>
    <property type="molecule type" value="Genomic_DNA"/>
</dbReference>
<name>A0ABU7R2V2_9FLAO</name>
<evidence type="ECO:0000313" key="2">
    <source>
        <dbReference type="EMBL" id="MEE6129142.1"/>
    </source>
</evidence>
<sequence length="120" mass="13362">MKASNEFEKAIKAYLDEASKTNTQLAEALKNEGKTLTSCCMYILEQVKKKNVHVMTNDEVFAIANEYYLSEKELKPKKINCKVVVTGDTGSPKVESATETKPKKKKKEPALADGTQLSIF</sequence>
<accession>A0ABU7R2V2</accession>
<dbReference type="Proteomes" id="UP001350005">
    <property type="component" value="Unassembled WGS sequence"/>
</dbReference>
<dbReference type="InterPro" id="IPR025624">
    <property type="entry name" value="PcfK"/>
</dbReference>
<evidence type="ECO:0000313" key="3">
    <source>
        <dbReference type="Proteomes" id="UP001350005"/>
    </source>
</evidence>
<reference evidence="2 3" key="1">
    <citation type="submission" date="2024-01" db="EMBL/GenBank/DDBJ databases">
        <title>Whole genome of Chryseobacterium arthrosphaerae NNCa 2741.</title>
        <authorList>
            <person name="Boriskina E.V."/>
            <person name="Gordinskaya N.A."/>
            <person name="Kropotov V.S."/>
            <person name="Alekseeva A.E."/>
            <person name="Makhova M.A."/>
            <person name="Kryazhev D.V."/>
            <person name="Shkurkina I.S."/>
        </authorList>
    </citation>
    <scope>NUCLEOTIDE SEQUENCE [LARGE SCALE GENOMIC DNA]</scope>
    <source>
        <strain evidence="2 3">NNCa 2741</strain>
    </source>
</reference>
<dbReference type="RefSeq" id="WP_330937450.1">
    <property type="nucleotide sequence ID" value="NZ_JAZGJU010000040.1"/>
</dbReference>
<evidence type="ECO:0000256" key="1">
    <source>
        <dbReference type="SAM" id="MobiDB-lite"/>
    </source>
</evidence>
<feature type="region of interest" description="Disordered" evidence="1">
    <location>
        <begin position="88"/>
        <end position="120"/>
    </location>
</feature>
<comment type="caution">
    <text evidence="2">The sequence shown here is derived from an EMBL/GenBank/DDBJ whole genome shotgun (WGS) entry which is preliminary data.</text>
</comment>
<dbReference type="Pfam" id="PF14058">
    <property type="entry name" value="PcfK"/>
    <property type="match status" value="1"/>
</dbReference>
<organism evidence="2 3">
    <name type="scientific">Chryseobacterium arthrosphaerae</name>
    <dbReference type="NCBI Taxonomy" id="651561"/>
    <lineage>
        <taxon>Bacteria</taxon>
        <taxon>Pseudomonadati</taxon>
        <taxon>Bacteroidota</taxon>
        <taxon>Flavobacteriia</taxon>
        <taxon>Flavobacteriales</taxon>
        <taxon>Weeksellaceae</taxon>
        <taxon>Chryseobacterium group</taxon>
        <taxon>Chryseobacterium</taxon>
    </lineage>
</organism>
<proteinExistence type="predicted"/>
<keyword evidence="3" id="KW-1185">Reference proteome</keyword>